<comment type="cofactor">
    <cofactor evidence="3">
        <name>Zn(2+)</name>
        <dbReference type="ChEBI" id="CHEBI:29105"/>
    </cofactor>
    <text evidence="3">Binds 1 zinc ion per subunit. The zinc ion is important for the structural integrity of the protein.</text>
</comment>
<evidence type="ECO:0000313" key="6">
    <source>
        <dbReference type="Proteomes" id="UP001501508"/>
    </source>
</evidence>
<dbReference type="PANTHER" id="PTHR10173:SF52">
    <property type="entry name" value="METHIONINE-R-SULFOXIDE REDUCTASE B1"/>
    <property type="match status" value="1"/>
</dbReference>
<dbReference type="EC" id="1.8.4.12" evidence="3"/>
<comment type="catalytic activity">
    <reaction evidence="2 3">
        <text>L-methionyl-[protein] + [thioredoxin]-disulfide + H2O = L-methionyl-(R)-S-oxide-[protein] + [thioredoxin]-dithiol</text>
        <dbReference type="Rhea" id="RHEA:24164"/>
        <dbReference type="Rhea" id="RHEA-COMP:10698"/>
        <dbReference type="Rhea" id="RHEA-COMP:10700"/>
        <dbReference type="Rhea" id="RHEA-COMP:12313"/>
        <dbReference type="Rhea" id="RHEA-COMP:12314"/>
        <dbReference type="ChEBI" id="CHEBI:15377"/>
        <dbReference type="ChEBI" id="CHEBI:16044"/>
        <dbReference type="ChEBI" id="CHEBI:29950"/>
        <dbReference type="ChEBI" id="CHEBI:45764"/>
        <dbReference type="ChEBI" id="CHEBI:50058"/>
        <dbReference type="EC" id="1.8.4.12"/>
    </reaction>
</comment>
<feature type="binding site" evidence="3">
    <location>
        <position position="53"/>
    </location>
    <ligand>
        <name>Zn(2+)</name>
        <dbReference type="ChEBI" id="CHEBI:29105"/>
    </ligand>
</feature>
<comment type="caution">
    <text evidence="5">The sequence shown here is derived from an EMBL/GenBank/DDBJ whole genome shotgun (WGS) entry which is preliminary data.</text>
</comment>
<evidence type="ECO:0000259" key="4">
    <source>
        <dbReference type="PROSITE" id="PS51790"/>
    </source>
</evidence>
<keyword evidence="6" id="KW-1185">Reference proteome</keyword>
<keyword evidence="3" id="KW-0479">Metal-binding</keyword>
<evidence type="ECO:0000256" key="1">
    <source>
        <dbReference type="ARBA" id="ARBA00023002"/>
    </source>
</evidence>
<dbReference type="NCBIfam" id="TIGR00357">
    <property type="entry name" value="peptide-methionine (R)-S-oxide reductase MsrB"/>
    <property type="match status" value="1"/>
</dbReference>
<dbReference type="SUPFAM" id="SSF51316">
    <property type="entry name" value="Mss4-like"/>
    <property type="match status" value="1"/>
</dbReference>
<reference evidence="6" key="1">
    <citation type="journal article" date="2019" name="Int. J. Syst. Evol. Microbiol.">
        <title>The Global Catalogue of Microorganisms (GCM) 10K type strain sequencing project: providing services to taxonomists for standard genome sequencing and annotation.</title>
        <authorList>
            <consortium name="The Broad Institute Genomics Platform"/>
            <consortium name="The Broad Institute Genome Sequencing Center for Infectious Disease"/>
            <person name="Wu L."/>
            <person name="Ma J."/>
        </authorList>
    </citation>
    <scope>NUCLEOTIDE SEQUENCE [LARGE SCALE GENOMIC DNA]</scope>
    <source>
        <strain evidence="6">JCM 31920</strain>
    </source>
</reference>
<dbReference type="PROSITE" id="PS51790">
    <property type="entry name" value="MSRB"/>
    <property type="match status" value="1"/>
</dbReference>
<dbReference type="Pfam" id="PF01641">
    <property type="entry name" value="SelR"/>
    <property type="match status" value="1"/>
</dbReference>
<organism evidence="5 6">
    <name type="scientific">Ravibacter arvi</name>
    <dbReference type="NCBI Taxonomy" id="2051041"/>
    <lineage>
        <taxon>Bacteria</taxon>
        <taxon>Pseudomonadati</taxon>
        <taxon>Bacteroidota</taxon>
        <taxon>Cytophagia</taxon>
        <taxon>Cytophagales</taxon>
        <taxon>Spirosomataceae</taxon>
        <taxon>Ravibacter</taxon>
    </lineage>
</organism>
<dbReference type="PANTHER" id="PTHR10173">
    <property type="entry name" value="METHIONINE SULFOXIDE REDUCTASE"/>
    <property type="match status" value="1"/>
</dbReference>
<sequence>MKNEETSQKSEAEWKQQLSPEQYYVLREKGTERPFSGKLLMNKEKGVYKCAGCGAVLFTSDSKFDSHCGWPSFDREIAEGKIREHKDTSHGMIRTEITCAKCGGHLGHVFDDGPTETGLRYCVNSLSLEFTKAP</sequence>
<keyword evidence="1 3" id="KW-0560">Oxidoreductase</keyword>
<gene>
    <name evidence="3 5" type="primary">msrB</name>
    <name evidence="5" type="ORF">GCM10023091_17190</name>
</gene>
<dbReference type="EMBL" id="BAABEY010000018">
    <property type="protein sequence ID" value="GAA4437661.1"/>
    <property type="molecule type" value="Genomic_DNA"/>
</dbReference>
<accession>A0ABP8LY48</accession>
<dbReference type="InterPro" id="IPR028427">
    <property type="entry name" value="Met_Sox_Rdtase_MsrB"/>
</dbReference>
<comment type="similarity">
    <text evidence="3">Belongs to the MsrB Met sulfoxide reductase family.</text>
</comment>
<feature type="domain" description="MsrB" evidence="4">
    <location>
        <begin position="11"/>
        <end position="133"/>
    </location>
</feature>
<evidence type="ECO:0000256" key="3">
    <source>
        <dbReference type="HAMAP-Rule" id="MF_01400"/>
    </source>
</evidence>
<name>A0ABP8LY48_9BACT</name>
<dbReference type="RefSeq" id="WP_345028020.1">
    <property type="nucleotide sequence ID" value="NZ_BAABEY010000018.1"/>
</dbReference>
<feature type="active site" description="Nucleophile" evidence="3">
    <location>
        <position position="122"/>
    </location>
</feature>
<feature type="binding site" evidence="3">
    <location>
        <position position="99"/>
    </location>
    <ligand>
        <name>Zn(2+)</name>
        <dbReference type="ChEBI" id="CHEBI:29105"/>
    </ligand>
</feature>
<keyword evidence="3" id="KW-0862">Zinc</keyword>
<protein>
    <recommendedName>
        <fullName evidence="3">Peptide methionine sulfoxide reductase MsrB</fullName>
        <ecNumber evidence="3">1.8.4.12</ecNumber>
    </recommendedName>
    <alternativeName>
        <fullName evidence="3">Peptide-methionine (R)-S-oxide reductase</fullName>
    </alternativeName>
</protein>
<proteinExistence type="inferred from homology"/>
<feature type="binding site" evidence="3">
    <location>
        <position position="50"/>
    </location>
    <ligand>
        <name>Zn(2+)</name>
        <dbReference type="ChEBI" id="CHEBI:29105"/>
    </ligand>
</feature>
<evidence type="ECO:0000256" key="2">
    <source>
        <dbReference type="ARBA" id="ARBA00048488"/>
    </source>
</evidence>
<dbReference type="InterPro" id="IPR011057">
    <property type="entry name" value="Mss4-like_sf"/>
</dbReference>
<dbReference type="InterPro" id="IPR002579">
    <property type="entry name" value="Met_Sox_Rdtase_MsrB_dom"/>
</dbReference>
<feature type="binding site" evidence="3">
    <location>
        <position position="102"/>
    </location>
    <ligand>
        <name>Zn(2+)</name>
        <dbReference type="ChEBI" id="CHEBI:29105"/>
    </ligand>
</feature>
<dbReference type="Proteomes" id="UP001501508">
    <property type="component" value="Unassembled WGS sequence"/>
</dbReference>
<evidence type="ECO:0000313" key="5">
    <source>
        <dbReference type="EMBL" id="GAA4437661.1"/>
    </source>
</evidence>
<dbReference type="HAMAP" id="MF_01400">
    <property type="entry name" value="MsrB"/>
    <property type="match status" value="1"/>
</dbReference>
<dbReference type="Gene3D" id="2.170.150.20">
    <property type="entry name" value="Peptide methionine sulfoxide reductase"/>
    <property type="match status" value="1"/>
</dbReference>